<name>A0A246GKK9_9FLAO</name>
<comment type="caution">
    <text evidence="1">The sequence shown here is derived from an EMBL/GenBank/DDBJ whole genome shotgun (WGS) entry which is preliminary data.</text>
</comment>
<dbReference type="AlphaFoldDB" id="A0A246GKK9"/>
<organism evidence="1 2">
    <name type="scientific">Flavobacterium davisii</name>
    <dbReference type="NCBI Taxonomy" id="2906077"/>
    <lineage>
        <taxon>Bacteria</taxon>
        <taxon>Pseudomonadati</taxon>
        <taxon>Bacteroidota</taxon>
        <taxon>Flavobacteriia</taxon>
        <taxon>Flavobacteriales</taxon>
        <taxon>Flavobacteriaceae</taxon>
        <taxon>Flavobacterium</taxon>
    </lineage>
</organism>
<sequence length="76" mass="8592">MLPSLCKIAWEWFLALGSSCFSSVGKMLCTAWKKTSAYCVGRKPLKHWQSVGRVGHKKDSDSVPIFLISFGFLFNY</sequence>
<gene>
    <name evidence="1" type="ORF">BWK59_03215</name>
</gene>
<dbReference type="Proteomes" id="UP000197768">
    <property type="component" value="Unassembled WGS sequence"/>
</dbReference>
<reference evidence="1 2" key="1">
    <citation type="journal article" date="2017" name="Infect. Genet. Evol.">
        <title>Comparative genome analysis of fish pathogen Flavobacterium columnare reveals extensive sequence diversity within the species.</title>
        <authorList>
            <person name="Kayansamruaj P."/>
            <person name="Dong H.T."/>
            <person name="Hirono I."/>
            <person name="Kondo H."/>
            <person name="Senapin S."/>
            <person name="Rodkhum C."/>
        </authorList>
    </citation>
    <scope>NUCLEOTIDE SEQUENCE [LARGE SCALE GENOMIC DNA]</scope>
    <source>
        <strain evidence="1 2">1215</strain>
    </source>
</reference>
<proteinExistence type="predicted"/>
<protein>
    <submittedName>
        <fullName evidence="1">Uncharacterized protein</fullName>
    </submittedName>
</protein>
<dbReference type="EMBL" id="MTCZ01000016">
    <property type="protein sequence ID" value="OWP84837.1"/>
    <property type="molecule type" value="Genomic_DNA"/>
</dbReference>
<evidence type="ECO:0000313" key="1">
    <source>
        <dbReference type="EMBL" id="OWP84837.1"/>
    </source>
</evidence>
<accession>A0A246GKK9</accession>
<evidence type="ECO:0000313" key="2">
    <source>
        <dbReference type="Proteomes" id="UP000197768"/>
    </source>
</evidence>